<dbReference type="Pfam" id="PF21232">
    <property type="entry name" value="Yme1-like_N"/>
    <property type="match status" value="1"/>
</dbReference>
<dbReference type="InterPro" id="IPR041569">
    <property type="entry name" value="AAA_lid_3"/>
</dbReference>
<dbReference type="Proteomes" id="UP000799757">
    <property type="component" value="Unassembled WGS sequence"/>
</dbReference>
<feature type="region of interest" description="Disordered" evidence="13">
    <location>
        <begin position="777"/>
        <end position="815"/>
    </location>
</feature>
<protein>
    <submittedName>
        <fullName evidence="16">ATP-dependent metallopeptidase Hfl</fullName>
    </submittedName>
</protein>
<dbReference type="GO" id="GO:0004222">
    <property type="term" value="F:metalloendopeptidase activity"/>
    <property type="evidence" value="ECO:0007669"/>
    <property type="project" value="InterPro"/>
</dbReference>
<evidence type="ECO:0000256" key="8">
    <source>
        <dbReference type="ARBA" id="ARBA00022801"/>
    </source>
</evidence>
<dbReference type="GO" id="GO:0007005">
    <property type="term" value="P:mitochondrion organization"/>
    <property type="evidence" value="ECO:0007669"/>
    <property type="project" value="TreeGrafter"/>
</dbReference>
<keyword evidence="17" id="KW-1185">Reference proteome</keyword>
<evidence type="ECO:0000256" key="4">
    <source>
        <dbReference type="ARBA" id="ARBA00010550"/>
    </source>
</evidence>
<evidence type="ECO:0000256" key="2">
    <source>
        <dbReference type="ARBA" id="ARBA00004370"/>
    </source>
</evidence>
<evidence type="ECO:0000256" key="9">
    <source>
        <dbReference type="ARBA" id="ARBA00022833"/>
    </source>
</evidence>
<dbReference type="SUPFAM" id="SSF52540">
    <property type="entry name" value="P-loop containing nucleoside triphosphate hydrolases"/>
    <property type="match status" value="1"/>
</dbReference>
<evidence type="ECO:0000256" key="11">
    <source>
        <dbReference type="ARBA" id="ARBA00023049"/>
    </source>
</evidence>
<dbReference type="GO" id="GO:0006515">
    <property type="term" value="P:protein quality control for misfolded or incompletely synthesized proteins"/>
    <property type="evidence" value="ECO:0007669"/>
    <property type="project" value="TreeGrafter"/>
</dbReference>
<keyword evidence="5" id="KW-0645">Protease</keyword>
<evidence type="ECO:0000256" key="7">
    <source>
        <dbReference type="ARBA" id="ARBA00022741"/>
    </source>
</evidence>
<comment type="similarity">
    <text evidence="3">In the C-terminal section; belongs to the peptidase M41 family.</text>
</comment>
<keyword evidence="8" id="KW-0378">Hydrolase</keyword>
<dbReference type="GO" id="GO:0046872">
    <property type="term" value="F:metal ion binding"/>
    <property type="evidence" value="ECO:0007669"/>
    <property type="project" value="UniProtKB-KW"/>
</dbReference>
<feature type="transmembrane region" description="Helical" evidence="14">
    <location>
        <begin position="295"/>
        <end position="314"/>
    </location>
</feature>
<keyword evidence="9" id="KW-0862">Zinc</keyword>
<keyword evidence="12 14" id="KW-0472">Membrane</keyword>
<dbReference type="InterPro" id="IPR037219">
    <property type="entry name" value="Peptidase_M41-like"/>
</dbReference>
<evidence type="ECO:0000256" key="3">
    <source>
        <dbReference type="ARBA" id="ARBA00010044"/>
    </source>
</evidence>
<dbReference type="SUPFAM" id="SSF140990">
    <property type="entry name" value="FtsH protease domain-like"/>
    <property type="match status" value="1"/>
</dbReference>
<evidence type="ECO:0000256" key="12">
    <source>
        <dbReference type="ARBA" id="ARBA00023136"/>
    </source>
</evidence>
<sequence length="815" mass="87586">MAFQAPVAVQNAISATAELWPTMSAVLKSPWQGLGRQVSPAGGARQVQIARSTEALHTPKTQSHSPSVLPDFLDSVTVSALRQIPSTRALKSIPTVAGTISAVPHNALRLCNPIARSMPFNTMARQYSTISRMGALSNMRPIPRPGNVGLALAQQRSVFGGPSRNTLARLEQSANNKPTSATAQQAFYSALLQANMPQIIVDRHGTGQFASNAGVEQYYQQALQKVGQSNNSSLQAGAQGNFSSQQMQAIGQAVGAHVGGGQVGKTRGGSGLKSDPLYVVIEESMWSTIFKWAKFLLGFGLAAYVALILITLFVETSGVLKKVGGSASAEVRPELQNTRFTDVQGCDEAKEELQDVVDFLKNPERYNKLGGRLPKGVLLIGPPGTGKTLLARAVAGEAGVPFFYMSGSEFDEVYVGVGAKRVRELFSTARAKAPAIVFIDELDAVGGKRQSRDANYHRQTLNQLLNDLDGFDQSTGVIFIAATNHPEILDKALLRPGRFDRHVQVELPDVTGRLAILKHHTKKIRLSPDADLTTIARGTPGFSGAELENLANTAAIQASKHQSKSVSNFDLEWAKDKIMMGSERTSRSVPMADKLHTAYHEGGHALVGLYTKGMSEVHKATILPRGNAAGITFFLPNEERHRSKLQYMVDLQVSMGGKMAEEVAYGADNVASGASGDITSATSLAYAMVTRYGFSDLLGNVDLGSNYDQVSPDTKRLIDNEVRRLIDEARDTARSLLLKHRKELDLLAQALVQYETLDREEMLKVIKGEKLPDRLVANPDSPIKVPLVPSPHAAIPPPSGNDGGSGPPPFPGVPA</sequence>
<dbReference type="Gene3D" id="1.10.8.60">
    <property type="match status" value="1"/>
</dbReference>
<dbReference type="Gene3D" id="3.40.50.300">
    <property type="entry name" value="P-loop containing nucleotide triphosphate hydrolases"/>
    <property type="match status" value="1"/>
</dbReference>
<dbReference type="AlphaFoldDB" id="A0A6A6XW02"/>
<name>A0A6A6XW02_9PLEO</name>
<dbReference type="HAMAP" id="MF_01458">
    <property type="entry name" value="FtsH"/>
    <property type="match status" value="1"/>
</dbReference>
<keyword evidence="11" id="KW-0482">Metalloprotease</keyword>
<evidence type="ECO:0000256" key="6">
    <source>
        <dbReference type="ARBA" id="ARBA00022723"/>
    </source>
</evidence>
<evidence type="ECO:0000259" key="15">
    <source>
        <dbReference type="SMART" id="SM00382"/>
    </source>
</evidence>
<dbReference type="InterPro" id="IPR003959">
    <property type="entry name" value="ATPase_AAA_core"/>
</dbReference>
<dbReference type="InterPro" id="IPR003593">
    <property type="entry name" value="AAA+_ATPase"/>
</dbReference>
<dbReference type="InterPro" id="IPR005936">
    <property type="entry name" value="FtsH"/>
</dbReference>
<dbReference type="PANTHER" id="PTHR23076:SF97">
    <property type="entry name" value="ATP-DEPENDENT ZINC METALLOPROTEASE YME1L1"/>
    <property type="match status" value="1"/>
</dbReference>
<dbReference type="CDD" id="cd19501">
    <property type="entry name" value="RecA-like_FtsH"/>
    <property type="match status" value="1"/>
</dbReference>
<dbReference type="Pfam" id="PF17862">
    <property type="entry name" value="AAA_lid_3"/>
    <property type="match status" value="1"/>
</dbReference>
<organism evidence="16 17">
    <name type="scientific">Melanomma pulvis-pyrius CBS 109.77</name>
    <dbReference type="NCBI Taxonomy" id="1314802"/>
    <lineage>
        <taxon>Eukaryota</taxon>
        <taxon>Fungi</taxon>
        <taxon>Dikarya</taxon>
        <taxon>Ascomycota</taxon>
        <taxon>Pezizomycotina</taxon>
        <taxon>Dothideomycetes</taxon>
        <taxon>Pleosporomycetidae</taxon>
        <taxon>Pleosporales</taxon>
        <taxon>Melanommataceae</taxon>
        <taxon>Melanomma</taxon>
    </lineage>
</organism>
<dbReference type="EMBL" id="MU001744">
    <property type="protein sequence ID" value="KAF2800682.1"/>
    <property type="molecule type" value="Genomic_DNA"/>
</dbReference>
<dbReference type="Pfam" id="PF00004">
    <property type="entry name" value="AAA"/>
    <property type="match status" value="1"/>
</dbReference>
<gene>
    <name evidence="16" type="ORF">K505DRAFT_320328</name>
</gene>
<comment type="similarity">
    <text evidence="4">In the N-terminal section; belongs to the AAA ATPase family.</text>
</comment>
<dbReference type="SMART" id="SM00382">
    <property type="entry name" value="AAA"/>
    <property type="match status" value="1"/>
</dbReference>
<dbReference type="Gene3D" id="1.20.58.760">
    <property type="entry name" value="Peptidase M41"/>
    <property type="match status" value="1"/>
</dbReference>
<dbReference type="OrthoDB" id="1413014at2759"/>
<feature type="compositionally biased region" description="Pro residues" evidence="13">
    <location>
        <begin position="806"/>
        <end position="815"/>
    </location>
</feature>
<accession>A0A6A6XW02</accession>
<dbReference type="FunFam" id="1.20.58.760:FF:000001">
    <property type="entry name" value="ATP-dependent zinc metalloprotease FtsH"/>
    <property type="match status" value="1"/>
</dbReference>
<evidence type="ECO:0000256" key="14">
    <source>
        <dbReference type="SAM" id="Phobius"/>
    </source>
</evidence>
<proteinExistence type="inferred from homology"/>
<evidence type="ECO:0000256" key="5">
    <source>
        <dbReference type="ARBA" id="ARBA00022670"/>
    </source>
</evidence>
<evidence type="ECO:0000256" key="1">
    <source>
        <dbReference type="ARBA" id="ARBA00001947"/>
    </source>
</evidence>
<keyword evidence="14" id="KW-0812">Transmembrane</keyword>
<comment type="subcellular location">
    <subcellularLocation>
        <location evidence="2">Membrane</location>
    </subcellularLocation>
</comment>
<keyword evidence="10" id="KW-0067">ATP-binding</keyword>
<dbReference type="GO" id="GO:0016887">
    <property type="term" value="F:ATP hydrolysis activity"/>
    <property type="evidence" value="ECO:0007669"/>
    <property type="project" value="InterPro"/>
</dbReference>
<evidence type="ECO:0000256" key="13">
    <source>
        <dbReference type="SAM" id="MobiDB-lite"/>
    </source>
</evidence>
<evidence type="ECO:0000313" key="16">
    <source>
        <dbReference type="EMBL" id="KAF2800682.1"/>
    </source>
</evidence>
<dbReference type="InterPro" id="IPR000642">
    <property type="entry name" value="Peptidase_M41"/>
</dbReference>
<keyword evidence="7" id="KW-0547">Nucleotide-binding</keyword>
<dbReference type="Pfam" id="PF01434">
    <property type="entry name" value="Peptidase_M41"/>
    <property type="match status" value="1"/>
</dbReference>
<dbReference type="GO" id="GO:0004176">
    <property type="term" value="F:ATP-dependent peptidase activity"/>
    <property type="evidence" value="ECO:0007669"/>
    <property type="project" value="InterPro"/>
</dbReference>
<reference evidence="16" key="1">
    <citation type="journal article" date="2020" name="Stud. Mycol.">
        <title>101 Dothideomycetes genomes: a test case for predicting lifestyles and emergence of pathogens.</title>
        <authorList>
            <person name="Haridas S."/>
            <person name="Albert R."/>
            <person name="Binder M."/>
            <person name="Bloem J."/>
            <person name="Labutti K."/>
            <person name="Salamov A."/>
            <person name="Andreopoulos B."/>
            <person name="Baker S."/>
            <person name="Barry K."/>
            <person name="Bills G."/>
            <person name="Bluhm B."/>
            <person name="Cannon C."/>
            <person name="Castanera R."/>
            <person name="Culley D."/>
            <person name="Daum C."/>
            <person name="Ezra D."/>
            <person name="Gonzalez J."/>
            <person name="Henrissat B."/>
            <person name="Kuo A."/>
            <person name="Liang C."/>
            <person name="Lipzen A."/>
            <person name="Lutzoni F."/>
            <person name="Magnuson J."/>
            <person name="Mondo S."/>
            <person name="Nolan M."/>
            <person name="Ohm R."/>
            <person name="Pangilinan J."/>
            <person name="Park H.-J."/>
            <person name="Ramirez L."/>
            <person name="Alfaro M."/>
            <person name="Sun H."/>
            <person name="Tritt A."/>
            <person name="Yoshinaga Y."/>
            <person name="Zwiers L.-H."/>
            <person name="Turgeon B."/>
            <person name="Goodwin S."/>
            <person name="Spatafora J."/>
            <person name="Crous P."/>
            <person name="Grigoriev I."/>
        </authorList>
    </citation>
    <scope>NUCLEOTIDE SEQUENCE</scope>
    <source>
        <strain evidence="16">CBS 109.77</strain>
    </source>
</reference>
<evidence type="ECO:0000313" key="17">
    <source>
        <dbReference type="Proteomes" id="UP000799757"/>
    </source>
</evidence>
<dbReference type="PANTHER" id="PTHR23076">
    <property type="entry name" value="METALLOPROTEASE M41 FTSH"/>
    <property type="match status" value="1"/>
</dbReference>
<keyword evidence="14" id="KW-1133">Transmembrane helix</keyword>
<dbReference type="InterPro" id="IPR027417">
    <property type="entry name" value="P-loop_NTPase"/>
</dbReference>
<evidence type="ECO:0000256" key="10">
    <source>
        <dbReference type="ARBA" id="ARBA00022840"/>
    </source>
</evidence>
<keyword evidence="6" id="KW-0479">Metal-binding</keyword>
<dbReference type="GO" id="GO:0005743">
    <property type="term" value="C:mitochondrial inner membrane"/>
    <property type="evidence" value="ECO:0007669"/>
    <property type="project" value="TreeGrafter"/>
</dbReference>
<dbReference type="FunFam" id="3.40.50.300:FF:000175">
    <property type="entry name" value="ATP-dependent zinc metalloprotease FTSH 4"/>
    <property type="match status" value="1"/>
</dbReference>
<dbReference type="FunFam" id="1.10.8.60:FF:000001">
    <property type="entry name" value="ATP-dependent zinc metalloprotease FtsH"/>
    <property type="match status" value="1"/>
</dbReference>
<comment type="cofactor">
    <cofactor evidence="1">
        <name>Zn(2+)</name>
        <dbReference type="ChEBI" id="CHEBI:29105"/>
    </cofactor>
</comment>
<dbReference type="GO" id="GO:0005524">
    <property type="term" value="F:ATP binding"/>
    <property type="evidence" value="ECO:0007669"/>
    <property type="project" value="UniProtKB-KW"/>
</dbReference>
<dbReference type="InterPro" id="IPR048438">
    <property type="entry name" value="Yme1-like_N"/>
</dbReference>
<feature type="domain" description="AAA+ ATPase" evidence="15">
    <location>
        <begin position="373"/>
        <end position="509"/>
    </location>
</feature>